<dbReference type="InterPro" id="IPR005950">
    <property type="entry name" value="ModA"/>
</dbReference>
<dbReference type="GO" id="GO:0030973">
    <property type="term" value="F:molybdate ion binding"/>
    <property type="evidence" value="ECO:0007669"/>
    <property type="project" value="TreeGrafter"/>
</dbReference>
<reference evidence="3" key="1">
    <citation type="submission" date="2018-06" db="EMBL/GenBank/DDBJ databases">
        <authorList>
            <person name="Zhirakovskaya E."/>
        </authorList>
    </citation>
    <scope>NUCLEOTIDE SEQUENCE</scope>
</reference>
<keyword evidence="2" id="KW-0732">Signal</keyword>
<evidence type="ECO:0000313" key="3">
    <source>
        <dbReference type="EMBL" id="VAX02818.1"/>
    </source>
</evidence>
<dbReference type="InterPro" id="IPR050682">
    <property type="entry name" value="ModA/WtpA"/>
</dbReference>
<dbReference type="PANTHER" id="PTHR30632:SF14">
    <property type="entry name" value="TUNGSTATE_MOLYBDATE_CHROMATE-BINDING PROTEIN MODA"/>
    <property type="match status" value="1"/>
</dbReference>
<evidence type="ECO:0000256" key="2">
    <source>
        <dbReference type="ARBA" id="ARBA00022729"/>
    </source>
</evidence>
<dbReference type="Pfam" id="PF13531">
    <property type="entry name" value="SBP_bac_11"/>
    <property type="match status" value="1"/>
</dbReference>
<dbReference type="AlphaFoldDB" id="A0A3B1AU08"/>
<sequence>ANPKLAPYGRAAQQVLEARGLWQTLRPRMVRGENVGQALQFVHSGNAELGFVALSQIQRPGQAVTGSHWLVPEDLYAPVVQQAVLLTDNPLAADFLHFVQGTEGRDITRSFGYQLP</sequence>
<dbReference type="EMBL" id="UOFU01000294">
    <property type="protein sequence ID" value="VAX02818.1"/>
    <property type="molecule type" value="Genomic_DNA"/>
</dbReference>
<dbReference type="NCBIfam" id="TIGR01256">
    <property type="entry name" value="modA"/>
    <property type="match status" value="1"/>
</dbReference>
<dbReference type="Gene3D" id="3.40.190.10">
    <property type="entry name" value="Periplasmic binding protein-like II"/>
    <property type="match status" value="2"/>
</dbReference>
<evidence type="ECO:0000256" key="1">
    <source>
        <dbReference type="ARBA" id="ARBA00022723"/>
    </source>
</evidence>
<name>A0A3B1AU08_9ZZZZ</name>
<dbReference type="SUPFAM" id="SSF53850">
    <property type="entry name" value="Periplasmic binding protein-like II"/>
    <property type="match status" value="1"/>
</dbReference>
<protein>
    <submittedName>
        <fullName evidence="3">Molybdenum ABC transporter, substrate-binding protein ModA</fullName>
    </submittedName>
</protein>
<dbReference type="GO" id="GO:0046872">
    <property type="term" value="F:metal ion binding"/>
    <property type="evidence" value="ECO:0007669"/>
    <property type="project" value="UniProtKB-KW"/>
</dbReference>
<keyword evidence="1" id="KW-0479">Metal-binding</keyword>
<organism evidence="3">
    <name type="scientific">hydrothermal vent metagenome</name>
    <dbReference type="NCBI Taxonomy" id="652676"/>
    <lineage>
        <taxon>unclassified sequences</taxon>
        <taxon>metagenomes</taxon>
        <taxon>ecological metagenomes</taxon>
    </lineage>
</organism>
<dbReference type="GO" id="GO:0015689">
    <property type="term" value="P:molybdate ion transport"/>
    <property type="evidence" value="ECO:0007669"/>
    <property type="project" value="InterPro"/>
</dbReference>
<proteinExistence type="predicted"/>
<accession>A0A3B1AU08</accession>
<dbReference type="PANTHER" id="PTHR30632">
    <property type="entry name" value="MOLYBDATE-BINDING PERIPLASMIC PROTEIN"/>
    <property type="match status" value="1"/>
</dbReference>
<gene>
    <name evidence="3" type="ORF">MNBD_GAMMA20-20</name>
</gene>
<feature type="non-terminal residue" evidence="3">
    <location>
        <position position="1"/>
    </location>
</feature>